<comment type="subcellular location">
    <subcellularLocation>
        <location evidence="1">Membrane</location>
        <topology evidence="1">Multi-pass membrane protein</topology>
    </subcellularLocation>
</comment>
<comment type="caution">
    <text evidence="8">The sequence shown here is derived from an EMBL/GenBank/DDBJ whole genome shotgun (WGS) entry which is preliminary data.</text>
</comment>
<name>A0ABP9Q1B0_9PSEU</name>
<keyword evidence="2 6" id="KW-0812">Transmembrane</keyword>
<feature type="transmembrane region" description="Helical" evidence="6">
    <location>
        <begin position="288"/>
        <end position="306"/>
    </location>
</feature>
<keyword evidence="4 6" id="KW-1133">Transmembrane helix</keyword>
<feature type="transmembrane region" description="Helical" evidence="6">
    <location>
        <begin position="318"/>
        <end position="342"/>
    </location>
</feature>
<feature type="transmembrane region" description="Helical" evidence="6">
    <location>
        <begin position="127"/>
        <end position="144"/>
    </location>
</feature>
<proteinExistence type="predicted"/>
<reference evidence="9" key="1">
    <citation type="journal article" date="2019" name="Int. J. Syst. Evol. Microbiol.">
        <title>The Global Catalogue of Microorganisms (GCM) 10K type strain sequencing project: providing services to taxonomists for standard genome sequencing and annotation.</title>
        <authorList>
            <consortium name="The Broad Institute Genomics Platform"/>
            <consortium name="The Broad Institute Genome Sequencing Center for Infectious Disease"/>
            <person name="Wu L."/>
            <person name="Ma J."/>
        </authorList>
    </citation>
    <scope>NUCLEOTIDE SEQUENCE [LARGE SCALE GENOMIC DNA]</scope>
    <source>
        <strain evidence="9">JCM 18303</strain>
    </source>
</reference>
<dbReference type="InterPro" id="IPR045062">
    <property type="entry name" value="Cyt_c_biogenesis_CcsA/CcmC"/>
</dbReference>
<evidence type="ECO:0000259" key="7">
    <source>
        <dbReference type="Pfam" id="PF01578"/>
    </source>
</evidence>
<keyword evidence="3" id="KW-0201">Cytochrome c-type biogenesis</keyword>
<keyword evidence="9" id="KW-1185">Reference proteome</keyword>
<evidence type="ECO:0000256" key="1">
    <source>
        <dbReference type="ARBA" id="ARBA00004141"/>
    </source>
</evidence>
<evidence type="ECO:0000256" key="2">
    <source>
        <dbReference type="ARBA" id="ARBA00022692"/>
    </source>
</evidence>
<keyword evidence="5 6" id="KW-0472">Membrane</keyword>
<evidence type="ECO:0000313" key="8">
    <source>
        <dbReference type="EMBL" id="GAA5155468.1"/>
    </source>
</evidence>
<dbReference type="InterPro" id="IPR002541">
    <property type="entry name" value="Cyt_c_assembly"/>
</dbReference>
<feature type="transmembrane region" description="Helical" evidence="6">
    <location>
        <begin position="185"/>
        <end position="213"/>
    </location>
</feature>
<evidence type="ECO:0000256" key="3">
    <source>
        <dbReference type="ARBA" id="ARBA00022748"/>
    </source>
</evidence>
<protein>
    <submittedName>
        <fullName evidence="8">C-type cytochrome biogenesis protein CcsB</fullName>
    </submittedName>
</protein>
<feature type="transmembrane region" description="Helical" evidence="6">
    <location>
        <begin position="253"/>
        <end position="276"/>
    </location>
</feature>
<gene>
    <name evidence="8" type="primary">ccsB</name>
    <name evidence="8" type="ORF">GCM10023321_28910</name>
</gene>
<dbReference type="PANTHER" id="PTHR30071">
    <property type="entry name" value="HEME EXPORTER PROTEIN C"/>
    <property type="match status" value="1"/>
</dbReference>
<sequence length="348" mass="37491">MSDDALWSVERHCVMQTNVVLALYSDYAFRTAVVLYLAVMVLHLAEYAGTRKLSRVREPQEAVAVGAGEGGATVTDRPDAATPREWPARLGRMAVALTILGAAVHAASLVLRGLAVVRWPWGNMYEFISAICLAAVVTWLVMLRRSPGLRVIGAFVLLPVEILLFLAGSSLYVKAAPVMPALQSYWLAIHVSTVAISSGLLMVTGVASILFLLRKRVSAPGGVPVGRQTGRPTEAGFAGVLALLPTSDALDRLAYRITVFAFPLYTFAIIAGAIWAESAWGRFWGWDPKETVALVVWVAYACYLHARSTAGWRTGGAAWINVVGFAAILFNLFFVNLVTAGLHSYAGL</sequence>
<dbReference type="EMBL" id="BAABJP010000010">
    <property type="protein sequence ID" value="GAA5155468.1"/>
    <property type="molecule type" value="Genomic_DNA"/>
</dbReference>
<accession>A0ABP9Q1B0</accession>
<evidence type="ECO:0000256" key="4">
    <source>
        <dbReference type="ARBA" id="ARBA00022989"/>
    </source>
</evidence>
<dbReference type="Pfam" id="PF01578">
    <property type="entry name" value="Cytochrom_C_asm"/>
    <property type="match status" value="1"/>
</dbReference>
<feature type="domain" description="Cytochrome c assembly protein" evidence="7">
    <location>
        <begin position="121"/>
        <end position="343"/>
    </location>
</feature>
<evidence type="ECO:0000313" key="9">
    <source>
        <dbReference type="Proteomes" id="UP001428817"/>
    </source>
</evidence>
<feature type="transmembrane region" description="Helical" evidence="6">
    <location>
        <begin position="94"/>
        <end position="115"/>
    </location>
</feature>
<evidence type="ECO:0000256" key="5">
    <source>
        <dbReference type="ARBA" id="ARBA00023136"/>
    </source>
</evidence>
<feature type="transmembrane region" description="Helical" evidence="6">
    <location>
        <begin position="151"/>
        <end position="173"/>
    </location>
</feature>
<dbReference type="Proteomes" id="UP001428817">
    <property type="component" value="Unassembled WGS sequence"/>
</dbReference>
<dbReference type="InterPro" id="IPR017562">
    <property type="entry name" value="Cyt_c_biogenesis_CcsA"/>
</dbReference>
<feature type="transmembrane region" description="Helical" evidence="6">
    <location>
        <begin position="27"/>
        <end position="45"/>
    </location>
</feature>
<dbReference type="NCBIfam" id="TIGR03144">
    <property type="entry name" value="cytochr_II_ccsB"/>
    <property type="match status" value="1"/>
</dbReference>
<evidence type="ECO:0000256" key="6">
    <source>
        <dbReference type="SAM" id="Phobius"/>
    </source>
</evidence>
<dbReference type="PANTHER" id="PTHR30071:SF1">
    <property type="entry name" value="CYTOCHROME B_B6 PROTEIN-RELATED"/>
    <property type="match status" value="1"/>
</dbReference>
<organism evidence="8 9">
    <name type="scientific">Pseudonocardia eucalypti</name>
    <dbReference type="NCBI Taxonomy" id="648755"/>
    <lineage>
        <taxon>Bacteria</taxon>
        <taxon>Bacillati</taxon>
        <taxon>Actinomycetota</taxon>
        <taxon>Actinomycetes</taxon>
        <taxon>Pseudonocardiales</taxon>
        <taxon>Pseudonocardiaceae</taxon>
        <taxon>Pseudonocardia</taxon>
    </lineage>
</organism>